<keyword evidence="2" id="KW-1185">Reference proteome</keyword>
<dbReference type="Proteomes" id="UP001139477">
    <property type="component" value="Unassembled WGS sequence"/>
</dbReference>
<reference evidence="1" key="1">
    <citation type="submission" date="2022-06" db="EMBL/GenBank/DDBJ databases">
        <title>Limimaricola sediminis sp. nov., isolated from an intertidal sediment.</title>
        <authorList>
            <person name="Shao X."/>
        </authorList>
    </citation>
    <scope>NUCLEOTIDE SEQUENCE</scope>
    <source>
        <strain evidence="1">ASW11-118</strain>
    </source>
</reference>
<dbReference type="AlphaFoldDB" id="A0A9X2FRL0"/>
<evidence type="ECO:0000313" key="2">
    <source>
        <dbReference type="Proteomes" id="UP001139477"/>
    </source>
</evidence>
<sequence>MAQTTTATAPSRLLGLAVAPFAMIGRGLIAMAEAGPRMKQVQRLNEMSDKDLEALGTTRAEMVRKIFGGAIYM</sequence>
<organism evidence="1 2">
    <name type="scientific">Limimaricola litoreus</name>
    <dbReference type="NCBI Taxonomy" id="2955316"/>
    <lineage>
        <taxon>Bacteria</taxon>
        <taxon>Pseudomonadati</taxon>
        <taxon>Pseudomonadota</taxon>
        <taxon>Alphaproteobacteria</taxon>
        <taxon>Rhodobacterales</taxon>
        <taxon>Paracoccaceae</taxon>
        <taxon>Limimaricola</taxon>
    </lineage>
</organism>
<gene>
    <name evidence="1" type="ORF">NHG85_12395</name>
</gene>
<proteinExistence type="predicted"/>
<accession>A0A9X2FRL0</accession>
<evidence type="ECO:0000313" key="1">
    <source>
        <dbReference type="EMBL" id="MCP1169310.1"/>
    </source>
</evidence>
<comment type="caution">
    <text evidence="1">The sequence shown here is derived from an EMBL/GenBank/DDBJ whole genome shotgun (WGS) entry which is preliminary data.</text>
</comment>
<dbReference type="RefSeq" id="WP_253332803.1">
    <property type="nucleotide sequence ID" value="NZ_JAMYXC010000193.1"/>
</dbReference>
<name>A0A9X2FRL0_9RHOB</name>
<protein>
    <submittedName>
        <fullName evidence="1">DUF1127 domain-containing protein</fullName>
    </submittedName>
</protein>
<dbReference type="EMBL" id="JAMYXC010000193">
    <property type="protein sequence ID" value="MCP1169310.1"/>
    <property type="molecule type" value="Genomic_DNA"/>
</dbReference>